<dbReference type="PROSITE" id="PS51257">
    <property type="entry name" value="PROKAR_LIPOPROTEIN"/>
    <property type="match status" value="1"/>
</dbReference>
<keyword evidence="4" id="KW-1185">Reference proteome</keyword>
<feature type="signal peptide" evidence="2">
    <location>
        <begin position="1"/>
        <end position="22"/>
    </location>
</feature>
<feature type="compositionally biased region" description="Low complexity" evidence="1">
    <location>
        <begin position="89"/>
        <end position="108"/>
    </location>
</feature>
<dbReference type="EMBL" id="QEOB01000002">
    <property type="protein sequence ID" value="PVX86577.1"/>
    <property type="molecule type" value="Genomic_DNA"/>
</dbReference>
<keyword evidence="2" id="KW-0732">Signal</keyword>
<feature type="region of interest" description="Disordered" evidence="1">
    <location>
        <begin position="89"/>
        <end position="139"/>
    </location>
</feature>
<name>A0ABX5KYK7_9BURK</name>
<organism evidence="3 4">
    <name type="scientific">Paraburkholderia unamae</name>
    <dbReference type="NCBI Taxonomy" id="219649"/>
    <lineage>
        <taxon>Bacteria</taxon>
        <taxon>Pseudomonadati</taxon>
        <taxon>Pseudomonadota</taxon>
        <taxon>Betaproteobacteria</taxon>
        <taxon>Burkholderiales</taxon>
        <taxon>Burkholderiaceae</taxon>
        <taxon>Paraburkholderia</taxon>
    </lineage>
</organism>
<feature type="chain" id="PRO_5045658554" description="Lipoprotein" evidence="2">
    <location>
        <begin position="23"/>
        <end position="139"/>
    </location>
</feature>
<protein>
    <recommendedName>
        <fullName evidence="5">Lipoprotein</fullName>
    </recommendedName>
</protein>
<evidence type="ECO:0000256" key="2">
    <source>
        <dbReference type="SAM" id="SignalP"/>
    </source>
</evidence>
<feature type="compositionally biased region" description="Polar residues" evidence="1">
    <location>
        <begin position="123"/>
        <end position="139"/>
    </location>
</feature>
<feature type="compositionally biased region" description="Low complexity" evidence="1">
    <location>
        <begin position="32"/>
        <end position="61"/>
    </location>
</feature>
<accession>A0ABX5KYK7</accession>
<comment type="caution">
    <text evidence="3">The sequence shown here is derived from an EMBL/GenBank/DDBJ whole genome shotgun (WGS) entry which is preliminary data.</text>
</comment>
<gene>
    <name evidence="3" type="ORF">C7402_102413</name>
</gene>
<evidence type="ECO:0000313" key="4">
    <source>
        <dbReference type="Proteomes" id="UP000245712"/>
    </source>
</evidence>
<evidence type="ECO:0008006" key="5">
    <source>
        <dbReference type="Google" id="ProtNLM"/>
    </source>
</evidence>
<sequence>MRLRLLARVSTPLSTATVVAHATIMLTACGPGAGAPAASDSSAAPQSQSAAAPSPFARSAATTPLPDASSAASTVAIPAWGANASNAANAASDPVQSAQASLAADSDQVTPVMSYAPGDGAQTEASNGNDSSRPVTSSH</sequence>
<proteinExistence type="predicted"/>
<dbReference type="Proteomes" id="UP000245712">
    <property type="component" value="Unassembled WGS sequence"/>
</dbReference>
<evidence type="ECO:0000313" key="3">
    <source>
        <dbReference type="EMBL" id="PVX86577.1"/>
    </source>
</evidence>
<evidence type="ECO:0000256" key="1">
    <source>
        <dbReference type="SAM" id="MobiDB-lite"/>
    </source>
</evidence>
<reference evidence="3 4" key="1">
    <citation type="submission" date="2018-05" db="EMBL/GenBank/DDBJ databases">
        <title>Genomic Encyclopedia of Type Strains, Phase IV (KMG-V): Genome sequencing to study the core and pangenomes of soil and plant-associated prokaryotes.</title>
        <authorList>
            <person name="Whitman W."/>
        </authorList>
    </citation>
    <scope>NUCLEOTIDE SEQUENCE [LARGE SCALE GENOMIC DNA]</scope>
    <source>
        <strain evidence="3 4">SCZa-39</strain>
    </source>
</reference>
<feature type="region of interest" description="Disordered" evidence="1">
    <location>
        <begin position="32"/>
        <end position="72"/>
    </location>
</feature>